<dbReference type="PANTHER" id="PTHR15108">
    <property type="entry name" value="N-ACYLGLUCOSAMINE-2-EPIMERASE"/>
    <property type="match status" value="1"/>
</dbReference>
<proteinExistence type="inferred from homology"/>
<dbReference type="KEGG" id="cmah:C1I91_10785"/>
<dbReference type="SUPFAM" id="SSF48208">
    <property type="entry name" value="Six-hairpin glycosidases"/>
    <property type="match status" value="1"/>
</dbReference>
<dbReference type="Proteomes" id="UP000286268">
    <property type="component" value="Chromosome"/>
</dbReference>
<sequence length="406" mass="47691">MVNESMHSSDFQNIHWLQDHIYQILKYYYPRCMDYENGGYFNYFLDDGTIGDLENKHLIETSKFIYIFSIGAILDPKSSWCTKAAEHGLKFLQEFHLDKKNGGYFWKLKAQNPCDSTKYAYGQGFVLLAASKAYEAGILWAKDIIEYVYELLEEKFWEEQYELYADEASDDFSKLSKYRGQSSNMQICEAMIAAYEATSDKKFLKKSFELCRAVTSKLTPKSGGLIWEHYDENWNINWDYKELDENKIFLHPEGFIPGHSIQWSKLLLMLKRNFPQEWMGQKAEYLYNTSMSKAVDNEYGGLFYSLARNNSVIDSDKYYYVMAETLGASALLAADSKEAYYWNVYTYIFTYCQTFFIDSTHGCWYEKLSRKNEKYKDLKNITPTRDYHPIAACYEAIKALRSIEEE</sequence>
<dbReference type="InterPro" id="IPR012341">
    <property type="entry name" value="6hp_glycosidase-like_sf"/>
</dbReference>
<dbReference type="InterPro" id="IPR010819">
    <property type="entry name" value="AGE/CE"/>
</dbReference>
<evidence type="ECO:0000256" key="1">
    <source>
        <dbReference type="ARBA" id="ARBA00008558"/>
    </source>
</evidence>
<comment type="similarity">
    <text evidence="1">Belongs to the N-acylglucosamine 2-epimerase family.</text>
</comment>
<evidence type="ECO:0000313" key="3">
    <source>
        <dbReference type="EMBL" id="QAA32103.1"/>
    </source>
</evidence>
<organism evidence="3 4">
    <name type="scientific">Clostridium manihotivorum</name>
    <dbReference type="NCBI Taxonomy" id="2320868"/>
    <lineage>
        <taxon>Bacteria</taxon>
        <taxon>Bacillati</taxon>
        <taxon>Bacillota</taxon>
        <taxon>Clostridia</taxon>
        <taxon>Eubacteriales</taxon>
        <taxon>Clostridiaceae</taxon>
        <taxon>Clostridium</taxon>
    </lineage>
</organism>
<dbReference type="AlphaFoldDB" id="A0A410DSC0"/>
<evidence type="ECO:0000256" key="2">
    <source>
        <dbReference type="ARBA" id="ARBA00023235"/>
    </source>
</evidence>
<dbReference type="OrthoDB" id="5141876at2"/>
<dbReference type="Gene3D" id="1.50.10.10">
    <property type="match status" value="1"/>
</dbReference>
<accession>A0A410DSC0</accession>
<dbReference type="GO" id="GO:0016853">
    <property type="term" value="F:isomerase activity"/>
    <property type="evidence" value="ECO:0007669"/>
    <property type="project" value="UniProtKB-KW"/>
</dbReference>
<dbReference type="GO" id="GO:0005975">
    <property type="term" value="P:carbohydrate metabolic process"/>
    <property type="evidence" value="ECO:0007669"/>
    <property type="project" value="InterPro"/>
</dbReference>
<dbReference type="InterPro" id="IPR008928">
    <property type="entry name" value="6-hairpin_glycosidase_sf"/>
</dbReference>
<evidence type="ECO:0000313" key="4">
    <source>
        <dbReference type="Proteomes" id="UP000286268"/>
    </source>
</evidence>
<protein>
    <submittedName>
        <fullName evidence="3">N-acylglucosamine 2-epimerase</fullName>
    </submittedName>
</protein>
<keyword evidence="4" id="KW-1185">Reference proteome</keyword>
<dbReference type="EMBL" id="CP025746">
    <property type="protein sequence ID" value="QAA32103.1"/>
    <property type="molecule type" value="Genomic_DNA"/>
</dbReference>
<dbReference type="Pfam" id="PF07221">
    <property type="entry name" value="GlcNAc_2-epim"/>
    <property type="match status" value="1"/>
</dbReference>
<dbReference type="RefSeq" id="WP_128212894.1">
    <property type="nucleotide sequence ID" value="NZ_CP025746.1"/>
</dbReference>
<reference evidence="3 4" key="1">
    <citation type="submission" date="2018-01" db="EMBL/GenBank/DDBJ databases">
        <title>Genome Sequencing and Assembly of Anaerobacter polyendosporus strain CT4.</title>
        <authorList>
            <person name="Tachaapaikoon C."/>
            <person name="Sutheeworapong S."/>
            <person name="Jenjaroenpun P."/>
            <person name="Wongsurawat T."/>
            <person name="Nookeaw I."/>
            <person name="Cheawchanlertfa P."/>
            <person name="Kosugi A."/>
            <person name="Cheevadhanarak S."/>
            <person name="Ratanakhanokchai K."/>
        </authorList>
    </citation>
    <scope>NUCLEOTIDE SEQUENCE [LARGE SCALE GENOMIC DNA]</scope>
    <source>
        <strain evidence="3 4">CT4</strain>
    </source>
</reference>
<name>A0A410DSC0_9CLOT</name>
<gene>
    <name evidence="3" type="ORF">C1I91_10785</name>
</gene>
<keyword evidence="2" id="KW-0413">Isomerase</keyword>